<feature type="binding site" evidence="6">
    <location>
        <position position="66"/>
    </location>
    <ligand>
        <name>a divalent metal cation</name>
        <dbReference type="ChEBI" id="CHEBI:60240"/>
        <label>1</label>
    </ligand>
</feature>
<dbReference type="PANTHER" id="PTHR13799:SF14">
    <property type="entry name" value="GTP CYCLOHYDROLASE 1 TYPE 2 HOMOLOG"/>
    <property type="match status" value="1"/>
</dbReference>
<accession>S0P180</accession>
<dbReference type="PATRIC" id="fig|1140003.3.peg.1011"/>
<reference evidence="7 8" key="1">
    <citation type="submission" date="2013-03" db="EMBL/GenBank/DDBJ databases">
        <title>The Genome Sequence of Enterococcus sulfureus ATCC_49903 (PacBio/Illumina hybrid assembly).</title>
        <authorList>
            <consortium name="The Broad Institute Genomics Platform"/>
            <consortium name="The Broad Institute Genome Sequencing Center for Infectious Disease"/>
            <person name="Earl A."/>
            <person name="Russ C."/>
            <person name="Gilmore M."/>
            <person name="Surin D."/>
            <person name="Walker B."/>
            <person name="Young S."/>
            <person name="Zeng Q."/>
            <person name="Gargeya S."/>
            <person name="Fitzgerald M."/>
            <person name="Haas B."/>
            <person name="Abouelleil A."/>
            <person name="Allen A.W."/>
            <person name="Alvarado L."/>
            <person name="Arachchi H.M."/>
            <person name="Berlin A.M."/>
            <person name="Chapman S.B."/>
            <person name="Gainer-Dewar J."/>
            <person name="Goldberg J."/>
            <person name="Griggs A."/>
            <person name="Gujja S."/>
            <person name="Hansen M."/>
            <person name="Howarth C."/>
            <person name="Imamovic A."/>
            <person name="Ireland A."/>
            <person name="Larimer J."/>
            <person name="McCowan C."/>
            <person name="Murphy C."/>
            <person name="Pearson M."/>
            <person name="Poon T.W."/>
            <person name="Priest M."/>
            <person name="Roberts A."/>
            <person name="Saif S."/>
            <person name="Shea T."/>
            <person name="Sisk P."/>
            <person name="Sykes S."/>
            <person name="Wortman J."/>
            <person name="Nusbaum C."/>
            <person name="Birren B."/>
        </authorList>
    </citation>
    <scope>NUCLEOTIDE SEQUENCE [LARGE SCALE GENOMIC DNA]</scope>
    <source>
        <strain evidence="7 8">ATCC 49903</strain>
    </source>
</reference>
<dbReference type="GO" id="GO:0046872">
    <property type="term" value="F:metal ion binding"/>
    <property type="evidence" value="ECO:0007669"/>
    <property type="project" value="UniProtKB-UniRule"/>
</dbReference>
<keyword evidence="4 5" id="KW-0479">Metal-binding</keyword>
<evidence type="ECO:0000256" key="6">
    <source>
        <dbReference type="PIRSR" id="PIRSR602678-1"/>
    </source>
</evidence>
<name>S0P180_9ENTE</name>
<sequence>MVLGTTFMQRFEEYCPQWLAEERDPVGLQIGTLHKEIKRVMMTLDVRPEVVAEAIAKKVDLVIAKHPPIFRAIQTLTADDPQTKMYLDLAKHDIAVYAAHTNMDIIDDGLNDWFCEDLEILNTRYLTETHRLSRSLITCHIPIVQQAHLIAKLTTRFYDLAGKIQISQDEHFMTLLVLTNQVSTIVNWLVKEEICSEQVDIKESTDEVTFGIGRVGTLATPKTLTEFSTQVKEAFDLDGLRIVPVCPERMIETVAICGGSGGSLYPKAVAAKADVYITGDIYYHTAHDMQAHGLAAIDPGHHIEERCILTFVEKMVEWKQVEGWDLEIIGSTTNTNPFYFN</sequence>
<dbReference type="InterPro" id="IPR017221">
    <property type="entry name" value="DUF34/NIF3_bac"/>
</dbReference>
<evidence type="ECO:0000256" key="1">
    <source>
        <dbReference type="ARBA" id="ARBA00006964"/>
    </source>
</evidence>
<keyword evidence="8" id="KW-1185">Reference proteome</keyword>
<dbReference type="PIRSF" id="PIRSF037489">
    <property type="entry name" value="UCP037489_NIF3_YqfO"/>
    <property type="match status" value="1"/>
</dbReference>
<dbReference type="InterPro" id="IPR036069">
    <property type="entry name" value="DUF34/NIF3_sf"/>
</dbReference>
<evidence type="ECO:0000256" key="5">
    <source>
        <dbReference type="PIRNR" id="PIRNR037489"/>
    </source>
</evidence>
<dbReference type="OrthoDB" id="9792792at2"/>
<dbReference type="Pfam" id="PF01784">
    <property type="entry name" value="DUF34_NIF3"/>
    <property type="match status" value="1"/>
</dbReference>
<evidence type="ECO:0000256" key="2">
    <source>
        <dbReference type="ARBA" id="ARBA00011643"/>
    </source>
</evidence>
<organism evidence="7 8">
    <name type="scientific">Enterococcus sulfureus ATCC 49903</name>
    <dbReference type="NCBI Taxonomy" id="1140003"/>
    <lineage>
        <taxon>Bacteria</taxon>
        <taxon>Bacillati</taxon>
        <taxon>Bacillota</taxon>
        <taxon>Bacilli</taxon>
        <taxon>Lactobacillales</taxon>
        <taxon>Enterococcaceae</taxon>
        <taxon>Enterococcus</taxon>
    </lineage>
</organism>
<evidence type="ECO:0000256" key="4">
    <source>
        <dbReference type="ARBA" id="ARBA00022723"/>
    </source>
</evidence>
<dbReference type="EMBL" id="ASWO01000005">
    <property type="protein sequence ID" value="EOT83900.1"/>
    <property type="molecule type" value="Genomic_DNA"/>
</dbReference>
<feature type="binding site" evidence="6">
    <location>
        <position position="301"/>
    </location>
    <ligand>
        <name>a divalent metal cation</name>
        <dbReference type="ChEBI" id="CHEBI:60240"/>
        <label>1</label>
    </ligand>
</feature>
<proteinExistence type="inferred from homology"/>
<evidence type="ECO:0000256" key="3">
    <source>
        <dbReference type="ARBA" id="ARBA00022112"/>
    </source>
</evidence>
<comment type="caution">
    <text evidence="7">The sequence shown here is derived from an EMBL/GenBank/DDBJ whole genome shotgun (WGS) entry which is preliminary data.</text>
</comment>
<dbReference type="Gene3D" id="3.40.1390.30">
    <property type="entry name" value="NIF3 (NGG1p interacting factor 3)-like"/>
    <property type="match status" value="2"/>
</dbReference>
<dbReference type="FunFam" id="3.40.1390.30:FF:000001">
    <property type="entry name" value="GTP cyclohydrolase 1 type 2"/>
    <property type="match status" value="1"/>
</dbReference>
<dbReference type="NCBIfam" id="TIGR00486">
    <property type="entry name" value="YbgI_SA1388"/>
    <property type="match status" value="1"/>
</dbReference>
<gene>
    <name evidence="7" type="ORF">I573_01625</name>
</gene>
<dbReference type="eggNOG" id="COG0327">
    <property type="taxonomic scope" value="Bacteria"/>
</dbReference>
<protein>
    <recommendedName>
        <fullName evidence="3 5">GTP cyclohydrolase 1 type 2 homolog</fullName>
    </recommendedName>
</protein>
<evidence type="ECO:0000313" key="7">
    <source>
        <dbReference type="EMBL" id="EOT83900.1"/>
    </source>
</evidence>
<feature type="binding site" evidence="6">
    <location>
        <position position="104"/>
    </location>
    <ligand>
        <name>a divalent metal cation</name>
        <dbReference type="ChEBI" id="CHEBI:60240"/>
        <label>1</label>
    </ligand>
</feature>
<evidence type="ECO:0000313" key="8">
    <source>
        <dbReference type="Proteomes" id="UP000015961"/>
    </source>
</evidence>
<dbReference type="RefSeq" id="WP_016185505.1">
    <property type="nucleotide sequence ID" value="NZ_ASWO01000005.1"/>
</dbReference>
<feature type="binding site" evidence="6">
    <location>
        <position position="305"/>
    </location>
    <ligand>
        <name>a divalent metal cation</name>
        <dbReference type="ChEBI" id="CHEBI:60240"/>
        <label>1</label>
    </ligand>
</feature>
<dbReference type="InterPro" id="IPR002678">
    <property type="entry name" value="DUF34/NIF3"/>
</dbReference>
<dbReference type="Proteomes" id="UP000015961">
    <property type="component" value="Unassembled WGS sequence"/>
</dbReference>
<comment type="similarity">
    <text evidence="1 5">Belongs to the GTP cyclohydrolase I type 2/NIF3 family.</text>
</comment>
<dbReference type="GO" id="GO:0005737">
    <property type="term" value="C:cytoplasm"/>
    <property type="evidence" value="ECO:0007669"/>
    <property type="project" value="TreeGrafter"/>
</dbReference>
<dbReference type="STRING" id="1140003.OMY_01053"/>
<dbReference type="SUPFAM" id="SSF102705">
    <property type="entry name" value="NIF3 (NGG1p interacting factor 3)-like"/>
    <property type="match status" value="1"/>
</dbReference>
<dbReference type="PANTHER" id="PTHR13799">
    <property type="entry name" value="NGG1 INTERACTING FACTOR 3"/>
    <property type="match status" value="1"/>
</dbReference>
<comment type="subunit">
    <text evidence="2">Homohexamer.</text>
</comment>
<dbReference type="AlphaFoldDB" id="S0P180"/>